<reference evidence="1 2" key="1">
    <citation type="submission" date="2015-09" db="EMBL/GenBank/DDBJ databases">
        <title>Genome announcement of multiple Pseudomonas syringae strains.</title>
        <authorList>
            <person name="Thakur S."/>
            <person name="Wang P.W."/>
            <person name="Gong Y."/>
            <person name="Weir B.S."/>
            <person name="Guttman D.S."/>
        </authorList>
    </citation>
    <scope>NUCLEOTIDE SEQUENCE [LARGE SCALE GENOMIC DNA]</scope>
    <source>
        <strain evidence="1 2">ICMP3507</strain>
    </source>
</reference>
<organism evidence="1 2">
    <name type="scientific">Pseudomonas amygdali pv. lachrymans</name>
    <name type="common">Pseudomonas syringae pv. lachrymans</name>
    <dbReference type="NCBI Taxonomy" id="53707"/>
    <lineage>
        <taxon>Bacteria</taxon>
        <taxon>Pseudomonadati</taxon>
        <taxon>Pseudomonadota</taxon>
        <taxon>Gammaproteobacteria</taxon>
        <taxon>Pseudomonadales</taxon>
        <taxon>Pseudomonadaceae</taxon>
        <taxon>Pseudomonas</taxon>
        <taxon>Pseudomonas amygdali</taxon>
    </lineage>
</organism>
<sequence>MHHQHFGVGVGLYRECRTQFNDASRNTLFIDKCRAAATVERVMRINGAGGEFGIYRAEVSAGQ</sequence>
<protein>
    <submittedName>
        <fullName evidence="1">Uncharacterized protein</fullName>
    </submittedName>
</protein>
<dbReference type="Proteomes" id="UP000050265">
    <property type="component" value="Unassembled WGS sequence"/>
</dbReference>
<proteinExistence type="predicted"/>
<gene>
    <name evidence="1" type="ORF">ALO35_102859</name>
</gene>
<comment type="caution">
    <text evidence="1">The sequence shown here is derived from an EMBL/GenBank/DDBJ whole genome shotgun (WGS) entry which is preliminary data.</text>
</comment>
<name>A0A0P9TYL9_PSEAV</name>
<evidence type="ECO:0000313" key="2">
    <source>
        <dbReference type="Proteomes" id="UP000050265"/>
    </source>
</evidence>
<dbReference type="EMBL" id="LJQP01000189">
    <property type="protein sequence ID" value="KPX70444.1"/>
    <property type="molecule type" value="Genomic_DNA"/>
</dbReference>
<dbReference type="AlphaFoldDB" id="A0A0P9TYL9"/>
<evidence type="ECO:0000313" key="1">
    <source>
        <dbReference type="EMBL" id="KPX70444.1"/>
    </source>
</evidence>
<accession>A0A0P9TYL9</accession>